<keyword evidence="2" id="KW-1185">Reference proteome</keyword>
<dbReference type="EnsemblPlants" id="KQL10730">
    <property type="protein sequence ID" value="KQL10730"/>
    <property type="gene ID" value="SETIT_008363mg"/>
</dbReference>
<sequence>MRVLQQPNPSLCFPHPKIHLLSPLSNHEHRRKKKFSLRSSLSNSRMTLLKILETPQIISARRNHRSSLLL</sequence>
<proteinExistence type="predicted"/>
<dbReference type="Proteomes" id="UP000004995">
    <property type="component" value="Unassembled WGS sequence"/>
</dbReference>
<reference evidence="1" key="2">
    <citation type="submission" date="2018-08" db="UniProtKB">
        <authorList>
            <consortium name="EnsemblPlants"/>
        </authorList>
    </citation>
    <scope>IDENTIFICATION</scope>
    <source>
        <strain evidence="1">Yugu1</strain>
    </source>
</reference>
<organism evidence="1 2">
    <name type="scientific">Setaria italica</name>
    <name type="common">Foxtail millet</name>
    <name type="synonym">Panicum italicum</name>
    <dbReference type="NCBI Taxonomy" id="4555"/>
    <lineage>
        <taxon>Eukaryota</taxon>
        <taxon>Viridiplantae</taxon>
        <taxon>Streptophyta</taxon>
        <taxon>Embryophyta</taxon>
        <taxon>Tracheophyta</taxon>
        <taxon>Spermatophyta</taxon>
        <taxon>Magnoliopsida</taxon>
        <taxon>Liliopsida</taxon>
        <taxon>Poales</taxon>
        <taxon>Poaceae</taxon>
        <taxon>PACMAD clade</taxon>
        <taxon>Panicoideae</taxon>
        <taxon>Panicodae</taxon>
        <taxon>Paniceae</taxon>
        <taxon>Cenchrinae</taxon>
        <taxon>Setaria</taxon>
    </lineage>
</organism>
<protein>
    <submittedName>
        <fullName evidence="1">Uncharacterized protein</fullName>
    </submittedName>
</protein>
<evidence type="ECO:0000313" key="1">
    <source>
        <dbReference type="EnsemblPlants" id="KQL10730"/>
    </source>
</evidence>
<accession>K3Y2D9</accession>
<name>K3Y2D9_SETIT</name>
<dbReference type="HOGENOM" id="CLU_194849_0_0_1"/>
<evidence type="ECO:0000313" key="2">
    <source>
        <dbReference type="Proteomes" id="UP000004995"/>
    </source>
</evidence>
<dbReference type="EMBL" id="AGNK02002493">
    <property type="status" value="NOT_ANNOTATED_CDS"/>
    <property type="molecule type" value="Genomic_DNA"/>
</dbReference>
<reference evidence="2" key="1">
    <citation type="journal article" date="2012" name="Nat. Biotechnol.">
        <title>Reference genome sequence of the model plant Setaria.</title>
        <authorList>
            <person name="Bennetzen J.L."/>
            <person name="Schmutz J."/>
            <person name="Wang H."/>
            <person name="Percifield R."/>
            <person name="Hawkins J."/>
            <person name="Pontaroli A.C."/>
            <person name="Estep M."/>
            <person name="Feng L."/>
            <person name="Vaughn J.N."/>
            <person name="Grimwood J."/>
            <person name="Jenkins J."/>
            <person name="Barry K."/>
            <person name="Lindquist E."/>
            <person name="Hellsten U."/>
            <person name="Deshpande S."/>
            <person name="Wang X."/>
            <person name="Wu X."/>
            <person name="Mitros T."/>
            <person name="Triplett J."/>
            <person name="Yang X."/>
            <person name="Ye C.Y."/>
            <person name="Mauro-Herrera M."/>
            <person name="Wang L."/>
            <person name="Li P."/>
            <person name="Sharma M."/>
            <person name="Sharma R."/>
            <person name="Ronald P.C."/>
            <person name="Panaud O."/>
            <person name="Kellogg E.A."/>
            <person name="Brutnell T.P."/>
            <person name="Doust A.N."/>
            <person name="Tuskan G.A."/>
            <person name="Rokhsar D."/>
            <person name="Devos K.M."/>
        </authorList>
    </citation>
    <scope>NUCLEOTIDE SEQUENCE [LARGE SCALE GENOMIC DNA]</scope>
    <source>
        <strain evidence="2">cv. Yugu1</strain>
    </source>
</reference>
<dbReference type="AlphaFoldDB" id="K3Y2D9"/>
<dbReference type="InParanoid" id="K3Y2D9"/>
<dbReference type="Gramene" id="KQL10730">
    <property type="protein sequence ID" value="KQL10730"/>
    <property type="gene ID" value="SETIT_008363mg"/>
</dbReference>